<accession>A0A2T1BXL2</accession>
<evidence type="ECO:0000313" key="2">
    <source>
        <dbReference type="Proteomes" id="UP000238762"/>
    </source>
</evidence>
<name>A0A2T1BXL2_9CYAN</name>
<proteinExistence type="predicted"/>
<sequence length="251" mass="29210">MTQEIVTTFWQTSGITGVAIWESNSQLHIFTKRRLSDWEKQAISQIIRNNLQEYVQNPNHSQFTVMGHYAQMYIEFPFPPLIILTQSEVFKPPHIANLQLAIKQDYQQVIAIFEKLVKSELTQSTKKFNIATSIYGNALKSTQEDATIQELVNALNEMTIFCHKYIGQTMTIKHLEKSRPDDNWLSQFQISKSHQIMFIGNPQQKLTTDQKTLMKQWIKNFLEQLSFVLSNLPDMLEKSALTEKQKSLLLR</sequence>
<gene>
    <name evidence="1" type="ORF">C7B64_21945</name>
</gene>
<dbReference type="EMBL" id="PVWJ01000166">
    <property type="protein sequence ID" value="PSB00731.1"/>
    <property type="molecule type" value="Genomic_DNA"/>
</dbReference>
<comment type="caution">
    <text evidence="1">The sequence shown here is derived from an EMBL/GenBank/DDBJ whole genome shotgun (WGS) entry which is preliminary data.</text>
</comment>
<organism evidence="1 2">
    <name type="scientific">Merismopedia glauca CCAP 1448/3</name>
    <dbReference type="NCBI Taxonomy" id="1296344"/>
    <lineage>
        <taxon>Bacteria</taxon>
        <taxon>Bacillati</taxon>
        <taxon>Cyanobacteriota</taxon>
        <taxon>Cyanophyceae</taxon>
        <taxon>Synechococcales</taxon>
        <taxon>Merismopediaceae</taxon>
        <taxon>Merismopedia</taxon>
    </lineage>
</organism>
<dbReference type="OrthoDB" id="528641at2"/>
<keyword evidence="2" id="KW-1185">Reference proteome</keyword>
<reference evidence="1 2" key="2">
    <citation type="submission" date="2018-03" db="EMBL/GenBank/DDBJ databases">
        <title>The ancient ancestry and fast evolution of plastids.</title>
        <authorList>
            <person name="Moore K.R."/>
            <person name="Magnabosco C."/>
            <person name="Momper L."/>
            <person name="Gold D.A."/>
            <person name="Bosak T."/>
            <person name="Fournier G.P."/>
        </authorList>
    </citation>
    <scope>NUCLEOTIDE SEQUENCE [LARGE SCALE GENOMIC DNA]</scope>
    <source>
        <strain evidence="1 2">CCAP 1448/3</strain>
    </source>
</reference>
<dbReference type="Proteomes" id="UP000238762">
    <property type="component" value="Unassembled WGS sequence"/>
</dbReference>
<evidence type="ECO:0000313" key="1">
    <source>
        <dbReference type="EMBL" id="PSB00731.1"/>
    </source>
</evidence>
<dbReference type="AlphaFoldDB" id="A0A2T1BXL2"/>
<dbReference type="RefSeq" id="WP_106291404.1">
    <property type="nucleotide sequence ID" value="NZ_CAWNTC010000207.1"/>
</dbReference>
<reference evidence="1 2" key="1">
    <citation type="submission" date="2018-02" db="EMBL/GenBank/DDBJ databases">
        <authorList>
            <person name="Cohen D.B."/>
            <person name="Kent A.D."/>
        </authorList>
    </citation>
    <scope>NUCLEOTIDE SEQUENCE [LARGE SCALE GENOMIC DNA]</scope>
    <source>
        <strain evidence="1 2">CCAP 1448/3</strain>
    </source>
</reference>
<protein>
    <submittedName>
        <fullName evidence="1">Uncharacterized protein</fullName>
    </submittedName>
</protein>